<dbReference type="AlphaFoldDB" id="A0A455SBR3"/>
<proteinExistence type="predicted"/>
<dbReference type="EMBL" id="AP019376">
    <property type="protein sequence ID" value="BBH85897.1"/>
    <property type="molecule type" value="Genomic_DNA"/>
</dbReference>
<gene>
    <name evidence="1" type="ORF">KTC_06480</name>
</gene>
<accession>A0A455SBR3</accession>
<protein>
    <submittedName>
        <fullName evidence="1">Uncharacterized protein</fullName>
    </submittedName>
</protein>
<name>A0A455SBR3_9CHLR</name>
<reference evidence="1" key="1">
    <citation type="submission" date="2018-12" db="EMBL/GenBank/DDBJ databases">
        <title>Novel natural products biosynthetic potential of the class Ktedonobacteria.</title>
        <authorList>
            <person name="Zheng Y."/>
            <person name="Saitou A."/>
            <person name="Wang C.M."/>
            <person name="Toyoda A."/>
            <person name="Minakuchi Y."/>
            <person name="Sekiguchi Y."/>
            <person name="Ueda K."/>
            <person name="Takano H."/>
            <person name="Sakai Y."/>
            <person name="Yokota A."/>
            <person name="Yabe S."/>
        </authorList>
    </citation>
    <scope>NUCLEOTIDE SEQUENCE</scope>
    <source>
        <strain evidence="1">COM3</strain>
    </source>
</reference>
<evidence type="ECO:0000313" key="1">
    <source>
        <dbReference type="EMBL" id="BBH85897.1"/>
    </source>
</evidence>
<organism evidence="1">
    <name type="scientific">Thermosporothrix sp. COM3</name>
    <dbReference type="NCBI Taxonomy" id="2490863"/>
    <lineage>
        <taxon>Bacteria</taxon>
        <taxon>Bacillati</taxon>
        <taxon>Chloroflexota</taxon>
        <taxon>Ktedonobacteria</taxon>
        <taxon>Ktedonobacterales</taxon>
        <taxon>Thermosporotrichaceae</taxon>
        <taxon>Thermosporothrix</taxon>
    </lineage>
</organism>
<sequence length="61" mass="6705">MSGFPRTSAPFTGGLLWLPCPTHQGQLTRAPVLPDEKRSPFDAYGISMRNQLLLHVVDGII</sequence>